<dbReference type="Proteomes" id="UP001277561">
    <property type="component" value="Unassembled WGS sequence"/>
</dbReference>
<evidence type="ECO:0000313" key="7">
    <source>
        <dbReference type="Proteomes" id="UP000187891"/>
    </source>
</evidence>
<dbReference type="EMBL" id="NXEJ01000008">
    <property type="protein sequence ID" value="POO50203.1"/>
    <property type="molecule type" value="Genomic_DNA"/>
</dbReference>
<keyword evidence="6" id="KW-0378">Hydrolase</keyword>
<dbReference type="STRING" id="1907666.DSM25559_0953"/>
<keyword evidence="9" id="KW-1185">Reference proteome</keyword>
<dbReference type="EMBL" id="JAVRAD010000002">
    <property type="protein sequence ID" value="MDX8328888.1"/>
    <property type="molecule type" value="Genomic_DNA"/>
</dbReference>
<proteinExistence type="predicted"/>
<dbReference type="InterPro" id="IPR029033">
    <property type="entry name" value="His_PPase_superfam"/>
</dbReference>
<dbReference type="PANTHER" id="PTHR48100">
    <property type="entry name" value="BROAD-SPECIFICITY PHOSPHATASE YOR283W-RELATED"/>
    <property type="match status" value="1"/>
</dbReference>
<evidence type="ECO:0000256" key="2">
    <source>
        <dbReference type="PIRSR" id="PIRSR613078-2"/>
    </source>
</evidence>
<reference evidence="3 9" key="4">
    <citation type="journal article" date="2023" name="Phytobiomes J">
        <title>Deciphering the key players within the bacterial microbiota associated with aerial crown gall tumors on rhododendron: Insights into the gallobiome.</title>
        <authorList>
            <person name="Kuzmanovic N."/>
            <person name="Nesme J."/>
            <person name="Wolf J."/>
            <person name="Neumann-Schaal M."/>
            <person name="Petersen J."/>
            <person name="Fernandez-Gnecco G."/>
            <person name="Sproeer C."/>
            <person name="Bunk B."/>
            <person name="Overmann J."/>
            <person name="Sorensen S.J."/>
            <person name="Idczak E."/>
            <person name="Smalla K."/>
        </authorList>
    </citation>
    <scope>NUCLEOTIDE SEQUENCE [LARGE SCALE GENOMIC DNA]</scope>
    <source>
        <strain evidence="3">Rho-11.1</strain>
        <strain evidence="4">Rho-14.1</strain>
        <strain evidence="9">rho-14.1</strain>
    </source>
</reference>
<dbReference type="RefSeq" id="WP_077118592.1">
    <property type="nucleotide sequence ID" value="NZ_CP192765.1"/>
</dbReference>
<evidence type="ECO:0000313" key="8">
    <source>
        <dbReference type="Proteomes" id="UP000237447"/>
    </source>
</evidence>
<organism evidence="6 7">
    <name type="scientific">Agrobacterium rosae</name>
    <dbReference type="NCBI Taxonomy" id="1972867"/>
    <lineage>
        <taxon>Bacteria</taxon>
        <taxon>Pseudomonadati</taxon>
        <taxon>Pseudomonadota</taxon>
        <taxon>Alphaproteobacteria</taxon>
        <taxon>Hyphomicrobiales</taxon>
        <taxon>Rhizobiaceae</taxon>
        <taxon>Rhizobium/Agrobacterium group</taxon>
        <taxon>Agrobacterium</taxon>
    </lineage>
</organism>
<dbReference type="GO" id="GO:0070297">
    <property type="term" value="P:regulation of phosphorelay signal transduction system"/>
    <property type="evidence" value="ECO:0007669"/>
    <property type="project" value="TreeGrafter"/>
</dbReference>
<name>A0A1R3TFZ3_9HYPH</name>
<dbReference type="SUPFAM" id="SSF53254">
    <property type="entry name" value="Phosphoglycerate mutase-like"/>
    <property type="match status" value="1"/>
</dbReference>
<evidence type="ECO:0000313" key="5">
    <source>
        <dbReference type="EMBL" id="POO50203.1"/>
    </source>
</evidence>
<dbReference type="Gene3D" id="3.40.50.1240">
    <property type="entry name" value="Phosphoglycerate mutase-like"/>
    <property type="match status" value="1"/>
</dbReference>
<dbReference type="PANTHER" id="PTHR48100:SF15">
    <property type="entry name" value="SEDOHEPTULOSE 1,7-BISPHOSPHATASE"/>
    <property type="match status" value="1"/>
</dbReference>
<dbReference type="Proteomes" id="UP000187891">
    <property type="component" value="Unassembled WGS sequence"/>
</dbReference>
<evidence type="ECO:0000256" key="1">
    <source>
        <dbReference type="PIRSR" id="PIRSR613078-1"/>
    </source>
</evidence>
<evidence type="ECO:0000313" key="6">
    <source>
        <dbReference type="EMBL" id="SCX10690.1"/>
    </source>
</evidence>
<evidence type="ECO:0000313" key="3">
    <source>
        <dbReference type="EMBL" id="MDX8302413.1"/>
    </source>
</evidence>
<dbReference type="AlphaFoldDB" id="A0A1R3TFZ3"/>
<gene>
    <name evidence="6" type="primary">pspA</name>
    <name evidence="5" type="ORF">CPJ18_17640</name>
    <name evidence="6" type="ORF">DSM25559_0953</name>
    <name evidence="3" type="ORF">RMR22_09155</name>
    <name evidence="4" type="ORF">RMS29_06575</name>
</gene>
<dbReference type="CDD" id="cd07067">
    <property type="entry name" value="HP_PGM_like"/>
    <property type="match status" value="1"/>
</dbReference>
<feature type="binding site" evidence="2">
    <location>
        <begin position="25"/>
        <end position="26"/>
    </location>
    <ligand>
        <name>substrate</name>
    </ligand>
</feature>
<dbReference type="GeneID" id="86881142"/>
<dbReference type="EMBL" id="FMUE01000002">
    <property type="protein sequence ID" value="SCX10690.1"/>
    <property type="molecule type" value="Genomic_DNA"/>
</dbReference>
<dbReference type="EC" id="3.1.3.3" evidence="6"/>
<evidence type="ECO:0000313" key="4">
    <source>
        <dbReference type="EMBL" id="MDX8328888.1"/>
    </source>
</evidence>
<accession>A0A1R3TFZ3</accession>
<dbReference type="InterPro" id="IPR050275">
    <property type="entry name" value="PGM_Phosphatase"/>
</dbReference>
<evidence type="ECO:0000313" key="9">
    <source>
        <dbReference type="Proteomes" id="UP001277561"/>
    </source>
</evidence>
<accession>A0A2S4E9J5</accession>
<sequence length="193" mass="21370">MSTKFPQIFLVRHGETEWSLSGRHTGRSDIALTENGEGAARLVEGRIPQIHFDAVFSSPSQRARRTCELAGFGSKVEIDDNLAEWDYGRYEGITTKDIQTHSPGWNVFRDGCPDGESVSDVAARADVVIKKIRAVDGNVLIFSSSHFLRVLGARWLGLGAEAGSFFILDTTSISILGYEHNMQEPVVRSWNQT</sequence>
<reference evidence="6" key="1">
    <citation type="submission" date="2016-10" db="EMBL/GenBank/DDBJ databases">
        <authorList>
            <person name="de Groot N.N."/>
        </authorList>
    </citation>
    <scope>NUCLEOTIDE SEQUENCE [LARGE SCALE GENOMIC DNA]</scope>
    <source>
        <strain evidence="6">DSM25559</strain>
    </source>
</reference>
<dbReference type="GO" id="GO:0101006">
    <property type="term" value="F:protein histidine phosphatase activity"/>
    <property type="evidence" value="ECO:0007669"/>
    <property type="project" value="TreeGrafter"/>
</dbReference>
<dbReference type="EC" id="3.1.3.-" evidence="3"/>
<reference evidence="7" key="2">
    <citation type="submission" date="2016-10" db="EMBL/GenBank/DDBJ databases">
        <authorList>
            <person name="Wibberg D."/>
        </authorList>
    </citation>
    <scope>NUCLEOTIDE SEQUENCE [LARGE SCALE GENOMIC DNA]</scope>
</reference>
<dbReference type="Pfam" id="PF00300">
    <property type="entry name" value="His_Phos_1"/>
    <property type="match status" value="1"/>
</dbReference>
<feature type="active site" description="Tele-phosphohistidine intermediate" evidence="1">
    <location>
        <position position="13"/>
    </location>
</feature>
<feature type="binding site" evidence="2">
    <location>
        <position position="62"/>
    </location>
    <ligand>
        <name>substrate</name>
    </ligand>
</feature>
<dbReference type="Proteomes" id="UP000237447">
    <property type="component" value="Unassembled WGS sequence"/>
</dbReference>
<feature type="active site" description="Proton donor/acceptor" evidence="1">
    <location>
        <position position="84"/>
    </location>
</feature>
<dbReference type="EMBL" id="JAVRAF010000002">
    <property type="protein sequence ID" value="MDX8302413.1"/>
    <property type="molecule type" value="Genomic_DNA"/>
</dbReference>
<dbReference type="InterPro" id="IPR013078">
    <property type="entry name" value="His_Pase_superF_clade-1"/>
</dbReference>
<reference evidence="5 8" key="3">
    <citation type="journal article" date="2018" name="Syst. Appl. Microbiol.">
        <title>Agrobacterium rosae sp. nov., isolated from galls on different agricultural crops.</title>
        <authorList>
            <person name="Kuzmanovic N."/>
            <person name="Pulawska J."/>
            <person name="Smalla K."/>
            <person name="Nesme X."/>
        </authorList>
    </citation>
    <scope>NUCLEOTIDE SEQUENCE [LARGE SCALE GENOMIC DNA]</scope>
    <source>
        <strain evidence="5 8">NCPPB 1650</strain>
    </source>
</reference>
<dbReference type="SMART" id="SM00855">
    <property type="entry name" value="PGAM"/>
    <property type="match status" value="1"/>
</dbReference>
<protein>
    <submittedName>
        <fullName evidence="3">Histidine phosphatase family protein</fullName>
        <ecNumber evidence="3">3.1.3.-</ecNumber>
    </submittedName>
    <submittedName>
        <fullName evidence="6">Phosphoserine phosphatase 1</fullName>
        <ecNumber evidence="6">3.1.3.3</ecNumber>
    </submittedName>
</protein>
<feature type="binding site" evidence="2">
    <location>
        <begin position="84"/>
        <end position="87"/>
    </location>
    <ligand>
        <name>substrate</name>
    </ligand>
</feature>